<evidence type="ECO:0000256" key="3">
    <source>
        <dbReference type="ARBA" id="ARBA00022840"/>
    </source>
</evidence>
<dbReference type="STRING" id="1805146.AUJ27_03025"/>
<comment type="similarity">
    <text evidence="1">Belongs to the PEP-utilizing enzyme family.</text>
</comment>
<gene>
    <name evidence="5" type="ORF">AUJ27_03025</name>
</gene>
<dbReference type="PANTHER" id="PTHR43030:SF1">
    <property type="entry name" value="PHOSPHOENOLPYRUVATE SYNTHASE"/>
    <property type="match status" value="1"/>
</dbReference>
<comment type="caution">
    <text evidence="5">The sequence shown here is derived from an EMBL/GenBank/DDBJ whole genome shotgun (WGS) entry which is preliminary data.</text>
</comment>
<dbReference type="Pfam" id="PF00391">
    <property type="entry name" value="PEP-utilizers"/>
    <property type="match status" value="1"/>
</dbReference>
<proteinExistence type="inferred from homology"/>
<dbReference type="GO" id="GO:0005524">
    <property type="term" value="F:ATP binding"/>
    <property type="evidence" value="ECO:0007669"/>
    <property type="project" value="UniProtKB-KW"/>
</dbReference>
<dbReference type="InterPro" id="IPR036637">
    <property type="entry name" value="Phosphohistidine_dom_sf"/>
</dbReference>
<name>A0A1J4T6I9_9BACT</name>
<evidence type="ECO:0000313" key="6">
    <source>
        <dbReference type="Proteomes" id="UP000183192"/>
    </source>
</evidence>
<dbReference type="Gene3D" id="3.50.30.10">
    <property type="entry name" value="Phosphohistidine domain"/>
    <property type="match status" value="1"/>
</dbReference>
<keyword evidence="2" id="KW-0547">Nucleotide-binding</keyword>
<reference evidence="5 6" key="1">
    <citation type="journal article" date="2016" name="Environ. Microbiol.">
        <title>Genomic resolution of a cold subsurface aquifer community provides metabolic insights for novel microbes adapted to high CO concentrations.</title>
        <authorList>
            <person name="Probst A.J."/>
            <person name="Castelle C.J."/>
            <person name="Singh A."/>
            <person name="Brown C.T."/>
            <person name="Anantharaman K."/>
            <person name="Sharon I."/>
            <person name="Hug L.A."/>
            <person name="Burstein D."/>
            <person name="Emerson J.B."/>
            <person name="Thomas B.C."/>
            <person name="Banfield J.F."/>
        </authorList>
    </citation>
    <scope>NUCLEOTIDE SEQUENCE [LARGE SCALE GENOMIC DNA]</scope>
    <source>
        <strain evidence="5">CG1_02_37_44</strain>
    </source>
</reference>
<dbReference type="GO" id="GO:0008986">
    <property type="term" value="F:pyruvate, water dikinase activity"/>
    <property type="evidence" value="ECO:0007669"/>
    <property type="project" value="InterPro"/>
</dbReference>
<protein>
    <recommendedName>
        <fullName evidence="4">PEP-utilising enzyme mobile domain-containing protein</fullName>
    </recommendedName>
</protein>
<accession>A0A1J4T6I9</accession>
<dbReference type="AlphaFoldDB" id="A0A1J4T6I9"/>
<dbReference type="Proteomes" id="UP000183192">
    <property type="component" value="Unassembled WGS sequence"/>
</dbReference>
<keyword evidence="3" id="KW-0067">ATP-binding</keyword>
<evidence type="ECO:0000256" key="1">
    <source>
        <dbReference type="ARBA" id="ARBA00007837"/>
    </source>
</evidence>
<sequence length="454" mass="53018">MVDKWKKILARNAPLLVWVTEADALRRGIKLEGFIWRRDKDLDIRFNTPLTAVFDYNGKSEYSNLQKFIDKKNYKIEKILKTIEADIKENILLKHGKTRKDCIFLYEKFRSNMSYMLAAYYISQNIYNKIKDMLGAKRFKKIEPYIIQPYKEPLAIREHRAIENLKVKYKMKILNKKCAYREAKKLSQRFGFFHSEYQTVEWKPKDYFREITANFNLNKKPKPEGKDNFSSISDQYIAWLVSIAQRWVYVFDEAKASQTRALWALRKTIKKLGFNGEEIIATTQYEFLNWTKNKEIPNNILERQRFFFVMLWNGKIKIKFGEEDVSRIIKKEKIKEFLSLNKKAISEIKGKIGYRGLVRGKARIVFTPKGANTIKKGEIFIASMTTPELIGGMRKASAFVTDEGGIISHAAIIAREMKKPCIIGTKIATKVLKDGDLVEVDADRGVVRILKRAK</sequence>
<feature type="domain" description="PEP-utilising enzyme mobile" evidence="4">
    <location>
        <begin position="374"/>
        <end position="445"/>
    </location>
</feature>
<dbReference type="EMBL" id="MNUU01000058">
    <property type="protein sequence ID" value="OIO07112.1"/>
    <property type="molecule type" value="Genomic_DNA"/>
</dbReference>
<dbReference type="PANTHER" id="PTHR43030">
    <property type="entry name" value="PHOSPHOENOLPYRUVATE SYNTHASE"/>
    <property type="match status" value="1"/>
</dbReference>
<dbReference type="SUPFAM" id="SSF52009">
    <property type="entry name" value="Phosphohistidine domain"/>
    <property type="match status" value="1"/>
</dbReference>
<dbReference type="InterPro" id="IPR006319">
    <property type="entry name" value="PEP_synth"/>
</dbReference>
<evidence type="ECO:0000256" key="2">
    <source>
        <dbReference type="ARBA" id="ARBA00022741"/>
    </source>
</evidence>
<evidence type="ECO:0000259" key="4">
    <source>
        <dbReference type="Pfam" id="PF00391"/>
    </source>
</evidence>
<evidence type="ECO:0000313" key="5">
    <source>
        <dbReference type="EMBL" id="OIO07112.1"/>
    </source>
</evidence>
<organism evidence="5 6">
    <name type="scientific">Candidatus Falkowbacteria bacterium CG1_02_37_44</name>
    <dbReference type="NCBI Taxonomy" id="1805146"/>
    <lineage>
        <taxon>Bacteria</taxon>
        <taxon>Candidatus Falkowiibacteriota</taxon>
    </lineage>
</organism>
<dbReference type="InterPro" id="IPR008279">
    <property type="entry name" value="PEP-util_enz_mobile_dom"/>
</dbReference>